<reference evidence="1 2" key="1">
    <citation type="journal article" date="2013" name="Nature">
        <title>The genomes of four tapeworm species reveal adaptations to parasitism.</title>
        <authorList>
            <person name="Tsai I.J."/>
            <person name="Zarowiecki M."/>
            <person name="Holroyd N."/>
            <person name="Garciarrubio A."/>
            <person name="Sanchez-Flores A."/>
            <person name="Brooks K.L."/>
            <person name="Tracey A."/>
            <person name="Bobes R.J."/>
            <person name="Fragoso G."/>
            <person name="Sciutto E."/>
            <person name="Aslett M."/>
            <person name="Beasley H."/>
            <person name="Bennett H.M."/>
            <person name="Cai J."/>
            <person name="Camicia F."/>
            <person name="Clark R."/>
            <person name="Cucher M."/>
            <person name="De Silva N."/>
            <person name="Day T.A."/>
            <person name="Deplazes P."/>
            <person name="Estrada K."/>
            <person name="Fernandez C."/>
            <person name="Holland P.W."/>
            <person name="Hou J."/>
            <person name="Hu S."/>
            <person name="Huckvale T."/>
            <person name="Hung S.S."/>
            <person name="Kamenetzky L."/>
            <person name="Keane J.A."/>
            <person name="Kiss F."/>
            <person name="Koziol U."/>
            <person name="Lambert O."/>
            <person name="Liu K."/>
            <person name="Luo X."/>
            <person name="Luo Y."/>
            <person name="Macchiaroli N."/>
            <person name="Nichol S."/>
            <person name="Paps J."/>
            <person name="Parkinson J."/>
            <person name="Pouchkina-Stantcheva N."/>
            <person name="Riddiford N."/>
            <person name="Rosenzvit M."/>
            <person name="Salinas G."/>
            <person name="Wasmuth J.D."/>
            <person name="Zamanian M."/>
            <person name="Zheng Y."/>
            <person name="Cai X."/>
            <person name="Soberon X."/>
            <person name="Olson P.D."/>
            <person name="Laclette J.P."/>
            <person name="Brehm K."/>
            <person name="Berriman M."/>
            <person name="Garciarrubio A."/>
            <person name="Bobes R.J."/>
            <person name="Fragoso G."/>
            <person name="Sanchez-Flores A."/>
            <person name="Estrada K."/>
            <person name="Cevallos M.A."/>
            <person name="Morett E."/>
            <person name="Gonzalez V."/>
            <person name="Portillo T."/>
            <person name="Ochoa-Leyva A."/>
            <person name="Jose M.V."/>
            <person name="Sciutto E."/>
            <person name="Landa A."/>
            <person name="Jimenez L."/>
            <person name="Valdes V."/>
            <person name="Carrero J.C."/>
            <person name="Larralde C."/>
            <person name="Morales-Montor J."/>
            <person name="Limon-Lason J."/>
            <person name="Soberon X."/>
            <person name="Laclette J.P."/>
        </authorList>
    </citation>
    <scope>NUCLEOTIDE SEQUENCE [LARGE SCALE GENOMIC DNA]</scope>
</reference>
<sequence length="77" mass="8665">MIHMVHVVHLMSEAFICMSEIDLQTSALLSRFPKEQLQIELKFGVQVADDRTWVCIAYKNVGTASLDTCLLANTIPE</sequence>
<proteinExistence type="predicted"/>
<organism evidence="1">
    <name type="scientific">Echinococcus granulosus</name>
    <name type="common">Hydatid tapeworm</name>
    <dbReference type="NCBI Taxonomy" id="6210"/>
    <lineage>
        <taxon>Eukaryota</taxon>
        <taxon>Metazoa</taxon>
        <taxon>Spiralia</taxon>
        <taxon>Lophotrochozoa</taxon>
        <taxon>Platyhelminthes</taxon>
        <taxon>Cestoda</taxon>
        <taxon>Eucestoda</taxon>
        <taxon>Cyclophyllidea</taxon>
        <taxon>Taeniidae</taxon>
        <taxon>Echinococcus</taxon>
        <taxon>Echinococcus granulosus group</taxon>
    </lineage>
</organism>
<dbReference type="WBParaSite" id="EgrG_002054600">
    <property type="protein sequence ID" value="EgrG_002054600"/>
    <property type="gene ID" value="EgrG_002054600"/>
</dbReference>
<name>A0A068X2M0_ECHGR</name>
<protein>
    <submittedName>
        <fullName evidence="3">DOMON domain-containing protein</fullName>
    </submittedName>
</protein>
<reference evidence="3" key="3">
    <citation type="submission" date="2020-10" db="UniProtKB">
        <authorList>
            <consortium name="WormBaseParasite"/>
        </authorList>
    </citation>
    <scope>IDENTIFICATION</scope>
</reference>
<evidence type="ECO:0000313" key="1">
    <source>
        <dbReference type="EMBL" id="CDS25040.1"/>
    </source>
</evidence>
<dbReference type="Proteomes" id="UP000492820">
    <property type="component" value="Unassembled WGS sequence"/>
</dbReference>
<evidence type="ECO:0000313" key="2">
    <source>
        <dbReference type="Proteomes" id="UP000492820"/>
    </source>
</evidence>
<evidence type="ECO:0000313" key="3">
    <source>
        <dbReference type="WBParaSite" id="EgrG_002054600"/>
    </source>
</evidence>
<gene>
    <name evidence="1" type="ORF">EgrG_002054600</name>
</gene>
<dbReference type="AlphaFoldDB" id="A0A068X2M0"/>
<accession>A0A068X2M0</accession>
<reference evidence="1" key="2">
    <citation type="submission" date="2014-06" db="EMBL/GenBank/DDBJ databases">
        <authorList>
            <person name="Aslett M."/>
        </authorList>
    </citation>
    <scope>NUCLEOTIDE SEQUENCE</scope>
</reference>
<dbReference type="EMBL" id="LK028691">
    <property type="protein sequence ID" value="CDS25040.1"/>
    <property type="molecule type" value="Genomic_DNA"/>
</dbReference>
<dbReference type="OrthoDB" id="10567664at2759"/>